<dbReference type="InterPro" id="IPR007375">
    <property type="entry name" value="SoxG"/>
</dbReference>
<proteinExistence type="predicted"/>
<dbReference type="Proteomes" id="UP000295172">
    <property type="component" value="Unassembled WGS sequence"/>
</dbReference>
<dbReference type="OrthoDB" id="9814782at2"/>
<dbReference type="InterPro" id="IPR027266">
    <property type="entry name" value="TrmE/GcvT-like"/>
</dbReference>
<dbReference type="AlphaFoldDB" id="A0A4R4XI30"/>
<evidence type="ECO:0000313" key="1">
    <source>
        <dbReference type="EMBL" id="TDD30475.1"/>
    </source>
</evidence>
<sequence>MADLTLLRRSPLETPFVSMAGLRVDPDSDGARSIEGVLGAALPRQCGVVTRNGAHSVLWLGPDEWLFVSEAETRSLVADLRAATVDAHAAVVDLSANRAVFELAGVNARKVLEKGCPVDLHPRVLADDTAVSTTLARVPVLLWKVDETLFRILPRSSFAPYVESWLRDAMEEFAPWDQSGS</sequence>
<gene>
    <name evidence="1" type="ORF">E1218_01350</name>
</gene>
<dbReference type="Gene3D" id="3.30.1360.120">
    <property type="entry name" value="Probable tRNA modification gtpase trme, domain 1"/>
    <property type="match status" value="1"/>
</dbReference>
<accession>A0A4R4XI30</accession>
<protein>
    <submittedName>
        <fullName evidence="1">Sarcosine oxidase subunit gamma</fullName>
    </submittedName>
</protein>
<comment type="caution">
    <text evidence="1">The sequence shown here is derived from an EMBL/GenBank/DDBJ whole genome shotgun (WGS) entry which is preliminary data.</text>
</comment>
<dbReference type="Pfam" id="PF04268">
    <property type="entry name" value="SoxG"/>
    <property type="match status" value="1"/>
</dbReference>
<dbReference type="SUPFAM" id="SSF103025">
    <property type="entry name" value="Folate-binding domain"/>
    <property type="match status" value="1"/>
</dbReference>
<dbReference type="EMBL" id="SMKR01000003">
    <property type="protein sequence ID" value="TDD30475.1"/>
    <property type="molecule type" value="Genomic_DNA"/>
</dbReference>
<keyword evidence="2" id="KW-1185">Reference proteome</keyword>
<evidence type="ECO:0000313" key="2">
    <source>
        <dbReference type="Proteomes" id="UP000295172"/>
    </source>
</evidence>
<reference evidence="1 2" key="1">
    <citation type="submission" date="2019-02" db="EMBL/GenBank/DDBJ databases">
        <title>Draft genome sequences of novel Actinobacteria.</title>
        <authorList>
            <person name="Sahin N."/>
            <person name="Ay H."/>
            <person name="Saygin H."/>
        </authorList>
    </citation>
    <scope>NUCLEOTIDE SEQUENCE [LARGE SCALE GENOMIC DNA]</scope>
    <source>
        <strain evidence="1 2">16K104</strain>
    </source>
</reference>
<name>A0A4R4XI30_9ACTN</name>
<dbReference type="Gene3D" id="3.30.70.1520">
    <property type="entry name" value="Heterotetrameric sarcosine oxidase"/>
    <property type="match status" value="1"/>
</dbReference>
<dbReference type="RefSeq" id="WP_132315329.1">
    <property type="nucleotide sequence ID" value="NZ_SMKR01000003.1"/>
</dbReference>
<organism evidence="1 2">
    <name type="scientific">Kribbella turkmenica</name>
    <dbReference type="NCBI Taxonomy" id="2530375"/>
    <lineage>
        <taxon>Bacteria</taxon>
        <taxon>Bacillati</taxon>
        <taxon>Actinomycetota</taxon>
        <taxon>Actinomycetes</taxon>
        <taxon>Propionibacteriales</taxon>
        <taxon>Kribbellaceae</taxon>
        <taxon>Kribbella</taxon>
    </lineage>
</organism>